<sequence>MGNFNEILSPQDKLGGSTRTETLIDAFRQTLNHCQLSLLDFIGINLTWGNKNPDGRNIKERIDWVMANSVCMVEHLDFYKSGQRALRVNLVFQSMSTTTQQSRFCFEALWLDEPESYEIIESVWKHPVGQGTLEQVVANIDSGATSLTKWYRDKFGGFK</sequence>
<protein>
    <recommendedName>
        <fullName evidence="3">Endonuclease/exonuclease/phosphatase</fullName>
    </recommendedName>
</protein>
<evidence type="ECO:0000313" key="2">
    <source>
        <dbReference type="Proteomes" id="UP000237105"/>
    </source>
</evidence>
<gene>
    <name evidence="1" type="ORF">PanWU01x14_123540</name>
</gene>
<reference evidence="2" key="1">
    <citation type="submission" date="2016-06" db="EMBL/GenBank/DDBJ databases">
        <title>Parallel loss of symbiosis genes in relatives of nitrogen-fixing non-legume Parasponia.</title>
        <authorList>
            <person name="Van Velzen R."/>
            <person name="Holmer R."/>
            <person name="Bu F."/>
            <person name="Rutten L."/>
            <person name="Van Zeijl A."/>
            <person name="Liu W."/>
            <person name="Santuari L."/>
            <person name="Cao Q."/>
            <person name="Sharma T."/>
            <person name="Shen D."/>
            <person name="Roswanjaya Y."/>
            <person name="Wardhani T."/>
            <person name="Kalhor M.S."/>
            <person name="Jansen J."/>
            <person name="Van den Hoogen J."/>
            <person name="Gungor B."/>
            <person name="Hartog M."/>
            <person name="Hontelez J."/>
            <person name="Verver J."/>
            <person name="Yang W.-C."/>
            <person name="Schijlen E."/>
            <person name="Repin R."/>
            <person name="Schilthuizen M."/>
            <person name="Schranz E."/>
            <person name="Heidstra R."/>
            <person name="Miyata K."/>
            <person name="Fedorova E."/>
            <person name="Kohlen W."/>
            <person name="Bisseling T."/>
            <person name="Smit S."/>
            <person name="Geurts R."/>
        </authorList>
    </citation>
    <scope>NUCLEOTIDE SEQUENCE [LARGE SCALE GENOMIC DNA]</scope>
    <source>
        <strain evidence="2">cv. WU1-14</strain>
    </source>
</reference>
<name>A0A2P5CUB7_PARAD</name>
<evidence type="ECO:0008006" key="3">
    <source>
        <dbReference type="Google" id="ProtNLM"/>
    </source>
</evidence>
<dbReference type="OrthoDB" id="1113909at2759"/>
<dbReference type="PANTHER" id="PTHR33710:SF62">
    <property type="entry name" value="DUF4283 DOMAIN PROTEIN"/>
    <property type="match status" value="1"/>
</dbReference>
<organism evidence="1 2">
    <name type="scientific">Parasponia andersonii</name>
    <name type="common">Sponia andersonii</name>
    <dbReference type="NCBI Taxonomy" id="3476"/>
    <lineage>
        <taxon>Eukaryota</taxon>
        <taxon>Viridiplantae</taxon>
        <taxon>Streptophyta</taxon>
        <taxon>Embryophyta</taxon>
        <taxon>Tracheophyta</taxon>
        <taxon>Spermatophyta</taxon>
        <taxon>Magnoliopsida</taxon>
        <taxon>eudicotyledons</taxon>
        <taxon>Gunneridae</taxon>
        <taxon>Pentapetalae</taxon>
        <taxon>rosids</taxon>
        <taxon>fabids</taxon>
        <taxon>Rosales</taxon>
        <taxon>Cannabaceae</taxon>
        <taxon>Parasponia</taxon>
    </lineage>
</organism>
<dbReference type="STRING" id="3476.A0A2P5CUB7"/>
<comment type="caution">
    <text evidence="1">The sequence shown here is derived from an EMBL/GenBank/DDBJ whole genome shotgun (WGS) entry which is preliminary data.</text>
</comment>
<evidence type="ECO:0000313" key="1">
    <source>
        <dbReference type="EMBL" id="PON64642.1"/>
    </source>
</evidence>
<keyword evidence="2" id="KW-1185">Reference proteome</keyword>
<dbReference type="PANTHER" id="PTHR33710">
    <property type="entry name" value="BNAC02G09200D PROTEIN"/>
    <property type="match status" value="1"/>
</dbReference>
<proteinExistence type="predicted"/>
<dbReference type="EMBL" id="JXTB01000094">
    <property type="protein sequence ID" value="PON64642.1"/>
    <property type="molecule type" value="Genomic_DNA"/>
</dbReference>
<dbReference type="AlphaFoldDB" id="A0A2P5CUB7"/>
<accession>A0A2P5CUB7</accession>
<dbReference type="Proteomes" id="UP000237105">
    <property type="component" value="Unassembled WGS sequence"/>
</dbReference>